<keyword evidence="5 8" id="KW-0812">Transmembrane</keyword>
<organism evidence="10 11">
    <name type="scientific">Comamonas testosteroni</name>
    <name type="common">Pseudomonas testosteroni</name>
    <dbReference type="NCBI Taxonomy" id="285"/>
    <lineage>
        <taxon>Bacteria</taxon>
        <taxon>Pseudomonadati</taxon>
        <taxon>Pseudomonadota</taxon>
        <taxon>Betaproteobacteria</taxon>
        <taxon>Burkholderiales</taxon>
        <taxon>Comamonadaceae</taxon>
        <taxon>Comamonas</taxon>
    </lineage>
</organism>
<evidence type="ECO:0000256" key="1">
    <source>
        <dbReference type="ARBA" id="ARBA00004651"/>
    </source>
</evidence>
<evidence type="ECO:0000313" key="11">
    <source>
        <dbReference type="Proteomes" id="UP000029553"/>
    </source>
</evidence>
<dbReference type="Pfam" id="PF07690">
    <property type="entry name" value="MFS_1"/>
    <property type="match status" value="1"/>
</dbReference>
<dbReference type="SUPFAM" id="SSF103473">
    <property type="entry name" value="MFS general substrate transporter"/>
    <property type="match status" value="1"/>
</dbReference>
<comment type="subcellular location">
    <subcellularLocation>
        <location evidence="8">Cell inner membrane</location>
        <topology evidence="8">Multi-pass membrane protein</topology>
    </subcellularLocation>
    <subcellularLocation>
        <location evidence="1">Cell membrane</location>
        <topology evidence="1">Multi-pass membrane protein</topology>
    </subcellularLocation>
</comment>
<feature type="transmembrane region" description="Helical" evidence="8">
    <location>
        <begin position="44"/>
        <end position="63"/>
    </location>
</feature>
<dbReference type="InterPro" id="IPR020846">
    <property type="entry name" value="MFS_dom"/>
</dbReference>
<feature type="transmembrane region" description="Helical" evidence="8">
    <location>
        <begin position="305"/>
        <end position="331"/>
    </location>
</feature>
<sequence>MQASVSLRLVLILGLLSAIGPFAIDMYLPALPQIGASLGAEVGAVQASLTAFFLSIGVGQLLYGPVSDMVGRKPPLYFGLTVFAIASVGCALAPNIEILVAFRFMQGLGAAAGMAVPRAVVRDLHTGHAAARMMSLLMLVFSVSPILAPLAGSGVIAVAGWRAVFWVVAAAALLGLIATWRGVEETRTAEARLDSSLGGALKAYLSLLRDWHYLGLVFIGGCAMAGFFVYLAGSPFVLINYYGLSSTQYSMAFAFNAIAFIGASQLTGRLGQRFGLVNVVKAAASASGFTMTALLAYYLMGGEQLAVLIGLYFIASAFMGLVIPTTSVLALEEHGEIAGTASALLGTLQMLSGAAAMQIVGHFSNGKPLPMVVGMATGALVGVALTWITLGKSAGAKRAAHG</sequence>
<feature type="transmembrane region" description="Helical" evidence="8">
    <location>
        <begin position="275"/>
        <end position="299"/>
    </location>
</feature>
<evidence type="ECO:0000256" key="3">
    <source>
        <dbReference type="ARBA" id="ARBA00022448"/>
    </source>
</evidence>
<feature type="transmembrane region" description="Helical" evidence="8">
    <location>
        <begin position="133"/>
        <end position="157"/>
    </location>
</feature>
<evidence type="ECO:0000256" key="5">
    <source>
        <dbReference type="ARBA" id="ARBA00022692"/>
    </source>
</evidence>
<feature type="domain" description="Major facilitator superfamily (MFS) profile" evidence="9">
    <location>
        <begin position="6"/>
        <end position="394"/>
    </location>
</feature>
<evidence type="ECO:0000256" key="2">
    <source>
        <dbReference type="ARBA" id="ARBA00006236"/>
    </source>
</evidence>
<dbReference type="InterPro" id="IPR036259">
    <property type="entry name" value="MFS_trans_sf"/>
</dbReference>
<evidence type="ECO:0000256" key="8">
    <source>
        <dbReference type="RuleBase" id="RU365088"/>
    </source>
</evidence>
<feature type="transmembrane region" description="Helical" evidence="8">
    <location>
        <begin position="163"/>
        <end position="183"/>
    </location>
</feature>
<reference evidence="10 11" key="1">
    <citation type="submission" date="2013-09" db="EMBL/GenBank/DDBJ databases">
        <title>High correlation between genotypes and phenotypes of environmental bacteria Comamonas testosteroni strains.</title>
        <authorList>
            <person name="Liu L."/>
            <person name="Zhu W."/>
            <person name="Xia X."/>
            <person name="Xu B."/>
            <person name="Luo M."/>
            <person name="Wang G."/>
        </authorList>
    </citation>
    <scope>NUCLEOTIDE SEQUENCE [LARGE SCALE GENOMIC DNA]</scope>
    <source>
        <strain evidence="10 11">JL40</strain>
    </source>
</reference>
<gene>
    <name evidence="10" type="ORF">P353_10205</name>
</gene>
<feature type="transmembrane region" description="Helical" evidence="8">
    <location>
        <begin position="369"/>
        <end position="390"/>
    </location>
</feature>
<feature type="transmembrane region" description="Helical" evidence="8">
    <location>
        <begin position="7"/>
        <end position="24"/>
    </location>
</feature>
<feature type="transmembrane region" description="Helical" evidence="8">
    <location>
        <begin position="343"/>
        <end position="363"/>
    </location>
</feature>
<dbReference type="NCBIfam" id="TIGR00710">
    <property type="entry name" value="efflux_Bcr_CflA"/>
    <property type="match status" value="1"/>
</dbReference>
<dbReference type="GO" id="GO:1990961">
    <property type="term" value="P:xenobiotic detoxification by transmembrane export across the plasma membrane"/>
    <property type="evidence" value="ECO:0007669"/>
    <property type="project" value="InterPro"/>
</dbReference>
<evidence type="ECO:0000313" key="10">
    <source>
        <dbReference type="EMBL" id="KGH30491.1"/>
    </source>
</evidence>
<feature type="transmembrane region" description="Helical" evidence="8">
    <location>
        <begin position="211"/>
        <end position="233"/>
    </location>
</feature>
<feature type="transmembrane region" description="Helical" evidence="8">
    <location>
        <begin position="100"/>
        <end position="121"/>
    </location>
</feature>
<keyword evidence="8" id="KW-0997">Cell inner membrane</keyword>
<dbReference type="PANTHER" id="PTHR42718:SF46">
    <property type="entry name" value="BLR6921 PROTEIN"/>
    <property type="match status" value="1"/>
</dbReference>
<keyword evidence="3 8" id="KW-0813">Transport</keyword>
<comment type="similarity">
    <text evidence="2 8">Belongs to the major facilitator superfamily. Bcr/CmlA family.</text>
</comment>
<dbReference type="GO" id="GO:0042910">
    <property type="term" value="F:xenobiotic transmembrane transporter activity"/>
    <property type="evidence" value="ECO:0007669"/>
    <property type="project" value="InterPro"/>
</dbReference>
<evidence type="ECO:0000259" key="9">
    <source>
        <dbReference type="PROSITE" id="PS50850"/>
    </source>
</evidence>
<keyword evidence="4" id="KW-1003">Cell membrane</keyword>
<protein>
    <recommendedName>
        <fullName evidence="8">Bcr/CflA family efflux transporter</fullName>
    </recommendedName>
</protein>
<keyword evidence="7 8" id="KW-0472">Membrane</keyword>
<dbReference type="PANTHER" id="PTHR42718">
    <property type="entry name" value="MAJOR FACILITATOR SUPERFAMILY MULTIDRUG TRANSPORTER MFSC"/>
    <property type="match status" value="1"/>
</dbReference>
<feature type="transmembrane region" description="Helical" evidence="8">
    <location>
        <begin position="239"/>
        <end position="263"/>
    </location>
</feature>
<evidence type="ECO:0000256" key="6">
    <source>
        <dbReference type="ARBA" id="ARBA00022989"/>
    </source>
</evidence>
<dbReference type="InterPro" id="IPR011701">
    <property type="entry name" value="MFS"/>
</dbReference>
<accession>A0A096FJD6</accession>
<dbReference type="FunFam" id="1.20.1720.10:FF:000005">
    <property type="entry name" value="Bcr/CflA family efflux transporter"/>
    <property type="match status" value="1"/>
</dbReference>
<dbReference type="EMBL" id="AWOR01000043">
    <property type="protein sequence ID" value="KGH30491.1"/>
    <property type="molecule type" value="Genomic_DNA"/>
</dbReference>
<dbReference type="InterPro" id="IPR004812">
    <property type="entry name" value="Efflux_drug-R_Bcr/CmlA"/>
</dbReference>
<dbReference type="Gene3D" id="1.20.1720.10">
    <property type="entry name" value="Multidrug resistance protein D"/>
    <property type="match status" value="1"/>
</dbReference>
<evidence type="ECO:0000256" key="4">
    <source>
        <dbReference type="ARBA" id="ARBA00022475"/>
    </source>
</evidence>
<proteinExistence type="inferred from homology"/>
<dbReference type="AlphaFoldDB" id="A0A096FJD6"/>
<dbReference type="GO" id="GO:0005886">
    <property type="term" value="C:plasma membrane"/>
    <property type="evidence" value="ECO:0007669"/>
    <property type="project" value="UniProtKB-SubCell"/>
</dbReference>
<comment type="caution">
    <text evidence="10">The sequence shown here is derived from an EMBL/GenBank/DDBJ whole genome shotgun (WGS) entry which is preliminary data.</text>
</comment>
<keyword evidence="6 8" id="KW-1133">Transmembrane helix</keyword>
<dbReference type="RefSeq" id="WP_034368593.1">
    <property type="nucleotide sequence ID" value="NZ_AWOR01000043.1"/>
</dbReference>
<evidence type="ECO:0000256" key="7">
    <source>
        <dbReference type="ARBA" id="ARBA00023136"/>
    </source>
</evidence>
<dbReference type="Proteomes" id="UP000029553">
    <property type="component" value="Unassembled WGS sequence"/>
</dbReference>
<dbReference type="PROSITE" id="PS50850">
    <property type="entry name" value="MFS"/>
    <property type="match status" value="1"/>
</dbReference>
<dbReference type="CDD" id="cd17320">
    <property type="entry name" value="MFS_MdfA_MDR_like"/>
    <property type="match status" value="1"/>
</dbReference>
<name>A0A096FJD6_COMTE</name>
<feature type="transmembrane region" description="Helical" evidence="8">
    <location>
        <begin position="75"/>
        <end position="94"/>
    </location>
</feature>